<gene>
    <name evidence="6" type="ORF">N6G96_01965</name>
</gene>
<keyword evidence="3" id="KW-0479">Metal-binding</keyword>
<evidence type="ECO:0000256" key="1">
    <source>
        <dbReference type="ARBA" id="ARBA00004196"/>
    </source>
</evidence>
<dbReference type="Proteomes" id="UP001302696">
    <property type="component" value="Chromosome"/>
</dbReference>
<organism evidence="6 7">
    <name type="scientific">Pediococcus inopinatus</name>
    <dbReference type="NCBI Taxonomy" id="114090"/>
    <lineage>
        <taxon>Bacteria</taxon>
        <taxon>Bacillati</taxon>
        <taxon>Bacillota</taxon>
        <taxon>Bacilli</taxon>
        <taxon>Lactobacillales</taxon>
        <taxon>Lactobacillaceae</taxon>
        <taxon>Pediococcus</taxon>
    </lineage>
</organism>
<evidence type="ECO:0000256" key="5">
    <source>
        <dbReference type="RuleBase" id="RU003512"/>
    </source>
</evidence>
<dbReference type="InterPro" id="IPR006127">
    <property type="entry name" value="ZnuA-like"/>
</dbReference>
<dbReference type="PANTHER" id="PTHR42953">
    <property type="entry name" value="HIGH-AFFINITY ZINC UPTAKE SYSTEM PROTEIN ZNUA-RELATED"/>
    <property type="match status" value="1"/>
</dbReference>
<evidence type="ECO:0000313" key="6">
    <source>
        <dbReference type="EMBL" id="WPC22005.1"/>
    </source>
</evidence>
<dbReference type="Pfam" id="PF01297">
    <property type="entry name" value="ZnuA"/>
    <property type="match status" value="1"/>
</dbReference>
<name>A0ABZ0Q786_9LACO</name>
<dbReference type="PANTHER" id="PTHR42953:SF1">
    <property type="entry name" value="METAL-BINDING PROTEIN HI_0362-RELATED"/>
    <property type="match status" value="1"/>
</dbReference>
<evidence type="ECO:0000313" key="7">
    <source>
        <dbReference type="Proteomes" id="UP001302696"/>
    </source>
</evidence>
<dbReference type="InterPro" id="IPR006128">
    <property type="entry name" value="Lipoprotein_PsaA-like"/>
</dbReference>
<keyword evidence="7" id="KW-1185">Reference proteome</keyword>
<dbReference type="EMBL" id="CP104778">
    <property type="protein sequence ID" value="WPC22005.1"/>
    <property type="molecule type" value="Genomic_DNA"/>
</dbReference>
<comment type="similarity">
    <text evidence="5">Belongs to the bacterial solute-binding protein 9 family.</text>
</comment>
<evidence type="ECO:0000256" key="2">
    <source>
        <dbReference type="ARBA" id="ARBA00022448"/>
    </source>
</evidence>
<reference evidence="7" key="1">
    <citation type="submission" date="2024-06" db="EMBL/GenBank/DDBJ databases">
        <authorList>
            <person name="Chang H.C."/>
            <person name="Mun S.Y."/>
        </authorList>
    </citation>
    <scope>NUCLEOTIDE SEQUENCE [LARGE SCALE GENOMIC DNA]</scope>
    <source>
        <strain evidence="7">KT1</strain>
    </source>
</reference>
<dbReference type="SUPFAM" id="SSF53807">
    <property type="entry name" value="Helical backbone' metal receptor"/>
    <property type="match status" value="1"/>
</dbReference>
<keyword evidence="2 5" id="KW-0813">Transport</keyword>
<dbReference type="InterPro" id="IPR050492">
    <property type="entry name" value="Bact_metal-bind_prot9"/>
</dbReference>
<dbReference type="RefSeq" id="WP_063696621.1">
    <property type="nucleotide sequence ID" value="NZ_BBIM01000009.1"/>
</dbReference>
<keyword evidence="4" id="KW-0732">Signal</keyword>
<accession>A0ABZ0Q786</accession>
<evidence type="ECO:0000256" key="3">
    <source>
        <dbReference type="ARBA" id="ARBA00022723"/>
    </source>
</evidence>
<sequence length="301" mass="33788">MRKRKWLYGALVLMGVLMIVLNGCGRKTQTSNKLHIVASLNFYGETAKAVAGKYGTVTSIIKSPNVDPHDFEPTTNSAKAVAKADVVVYNGLGYDSWMQRLISSDSEGNVKALNVGKSVMNKQTGDNPHLWYNDQTMAKLANRLAKIYAKKDPKHRKQFEANAKNYVASLKVIQKKVAALKQNRQKSLVDVSEPVFNYALTKMGYKINNSHFALAVENGSDPSAQDIRQMQKDIKQHKIAFFVNNPQASDAIVKNMVTLAKKHNVPVLNVTETQPSNKTYIEWMTDQYQQVAEIQKKERLQ</sequence>
<evidence type="ECO:0000256" key="4">
    <source>
        <dbReference type="ARBA" id="ARBA00022729"/>
    </source>
</evidence>
<protein>
    <submittedName>
        <fullName evidence="6">Zinc ABC transporter substrate-binding protein</fullName>
    </submittedName>
</protein>
<dbReference type="Gene3D" id="3.40.50.1980">
    <property type="entry name" value="Nitrogenase molybdenum iron protein domain"/>
    <property type="match status" value="2"/>
</dbReference>
<comment type="subcellular location">
    <subcellularLocation>
        <location evidence="1">Cell envelope</location>
    </subcellularLocation>
</comment>
<proteinExistence type="inferred from homology"/>
<dbReference type="PRINTS" id="PR00690">
    <property type="entry name" value="ADHESNFAMILY"/>
</dbReference>